<dbReference type="AlphaFoldDB" id="A0AA41Y8A5"/>
<accession>A0AA41Y8A5</accession>
<dbReference type="InterPro" id="IPR019554">
    <property type="entry name" value="Soluble_ligand-bd"/>
</dbReference>
<evidence type="ECO:0000256" key="1">
    <source>
        <dbReference type="ARBA" id="ARBA00022729"/>
    </source>
</evidence>
<keyword evidence="6" id="KW-1185">Reference proteome</keyword>
<feature type="domain" description="Soluble ligand binding" evidence="4">
    <location>
        <begin position="408"/>
        <end position="451"/>
    </location>
</feature>
<dbReference type="EMBL" id="JAPAAF010000021">
    <property type="protein sequence ID" value="MCW0483720.1"/>
    <property type="molecule type" value="Genomic_DNA"/>
</dbReference>
<dbReference type="PANTHER" id="PTHR33619:SF3">
    <property type="entry name" value="POLYSACCHARIDE EXPORT PROTEIN GFCE-RELATED"/>
    <property type="match status" value="1"/>
</dbReference>
<proteinExistence type="predicted"/>
<feature type="signal peptide" evidence="2">
    <location>
        <begin position="1"/>
        <end position="23"/>
    </location>
</feature>
<dbReference type="Proteomes" id="UP001163821">
    <property type="component" value="Unassembled WGS sequence"/>
</dbReference>
<feature type="domain" description="Soluble ligand binding" evidence="4">
    <location>
        <begin position="329"/>
        <end position="369"/>
    </location>
</feature>
<dbReference type="Gene3D" id="3.10.560.10">
    <property type="entry name" value="Outer membrane lipoprotein wza domain like"/>
    <property type="match status" value="6"/>
</dbReference>
<feature type="domain" description="Soluble ligand binding" evidence="4">
    <location>
        <begin position="241"/>
        <end position="285"/>
    </location>
</feature>
<dbReference type="InterPro" id="IPR003715">
    <property type="entry name" value="Poly_export_N"/>
</dbReference>
<evidence type="ECO:0000259" key="4">
    <source>
        <dbReference type="Pfam" id="PF10531"/>
    </source>
</evidence>
<gene>
    <name evidence="5" type="ORF">N2K84_13330</name>
</gene>
<dbReference type="Pfam" id="PF02563">
    <property type="entry name" value="Poly_export"/>
    <property type="match status" value="1"/>
</dbReference>
<reference evidence="5" key="1">
    <citation type="submission" date="2022-10" db="EMBL/GenBank/DDBJ databases">
        <title>Gaoshiqiia sediminis gen. nov., sp. nov., isolated from coastal sediment.</title>
        <authorList>
            <person name="Yu W.X."/>
            <person name="Mu D.S."/>
            <person name="Du J.Z."/>
            <person name="Liang Y.Q."/>
        </authorList>
    </citation>
    <scope>NUCLEOTIDE SEQUENCE</scope>
    <source>
        <strain evidence="5">A06</strain>
    </source>
</reference>
<comment type="caution">
    <text evidence="5">The sequence shown here is derived from an EMBL/GenBank/DDBJ whole genome shotgun (WGS) entry which is preliminary data.</text>
</comment>
<evidence type="ECO:0000256" key="2">
    <source>
        <dbReference type="SAM" id="SignalP"/>
    </source>
</evidence>
<evidence type="ECO:0000313" key="6">
    <source>
        <dbReference type="Proteomes" id="UP001163821"/>
    </source>
</evidence>
<sequence>MSKQIFLFLFLFCLLGTATVSLAQREASSVKIENLSDQQIKQIIEEINARGLSQEQAIQLAKARGATQQQIDQLTRRINQMKFSGEIGTKSSTTKIDQKIPGTPDQYLDKDSAKMEVSQKKLLSPVSEKNQKLFGYHLFNQENLTFEPSVTIPVPADYVLGIGDEVNIQVWGASQQTYLLQIDANGAVNIPDVGPVKVANLNYESAKELLLKRLTSIYNGMAGATPNTYAEVSLNNPRSIKVNVIGEVIAPGTYTLPATASAFNALYLSGGPGENGSFRNIRIIRNNKLFAEIDVYDYLIRSNTKNNISLRDQDIIYIPTYLKRVETIGAFKRQGIFELKEGENVRELLQFTGGFSEAAAQSRVLLTRFTNDQYQLVDLEQNQFDSFGLKNGDLIRAEEVIDRYENRVSIEGAVFRPGTYALDEGMTLSNLIGKAGGLREDYYAQRGLIIRLDEQLFPTTIPFDLGELFSGVNDPVLQREDQIIIRDIFSMGEKKTVRILGEVLAAGEYGFFRNMTLKDLIFMAGGMTEAASESYIEVARRNSKEEASTINSKLASLFQFEIDRNLQLTDEDAAFVLKPFDQVYIRKAPSYQVQKTVRIEGEVQFPGEYSISDKNERISDLLKRAGGLTPYAFAEGAKLKRSVASQQMAQMEAIQRLQETSDSSLQVEMPEQFESLELRLERIMQQPGSSYDYFLRDGDQLSVPMRSEEIWVNGEVMNPIGLAWERGRGVKYYINSTGGFSQNAKKNKVYVVYSNGTTDVTRSFILKKYPKVKPGSQVIVPAKPEKKDTDNTGKWLAITSTLSSLAVAIAAVLR</sequence>
<name>A0AA41Y8A5_9BACT</name>
<dbReference type="PANTHER" id="PTHR33619">
    <property type="entry name" value="POLYSACCHARIDE EXPORT PROTEIN GFCE-RELATED"/>
    <property type="match status" value="1"/>
</dbReference>
<organism evidence="5 6">
    <name type="scientific">Gaoshiqia sediminis</name>
    <dbReference type="NCBI Taxonomy" id="2986998"/>
    <lineage>
        <taxon>Bacteria</taxon>
        <taxon>Pseudomonadati</taxon>
        <taxon>Bacteroidota</taxon>
        <taxon>Bacteroidia</taxon>
        <taxon>Marinilabiliales</taxon>
        <taxon>Prolixibacteraceae</taxon>
        <taxon>Gaoshiqia</taxon>
    </lineage>
</organism>
<dbReference type="RefSeq" id="WP_282592314.1">
    <property type="nucleotide sequence ID" value="NZ_JAPAAF010000021.1"/>
</dbReference>
<dbReference type="GO" id="GO:0015159">
    <property type="term" value="F:polysaccharide transmembrane transporter activity"/>
    <property type="evidence" value="ECO:0007669"/>
    <property type="project" value="InterPro"/>
</dbReference>
<protein>
    <submittedName>
        <fullName evidence="5">SLBB domain-containing protein</fullName>
    </submittedName>
</protein>
<feature type="chain" id="PRO_5041284918" evidence="2">
    <location>
        <begin position="24"/>
        <end position="814"/>
    </location>
</feature>
<dbReference type="InterPro" id="IPR049712">
    <property type="entry name" value="Poly_export"/>
</dbReference>
<feature type="domain" description="Polysaccharide export protein N-terminal" evidence="3">
    <location>
        <begin position="153"/>
        <end position="218"/>
    </location>
</feature>
<evidence type="ECO:0000313" key="5">
    <source>
        <dbReference type="EMBL" id="MCW0483720.1"/>
    </source>
</evidence>
<feature type="domain" description="Soluble ligand binding" evidence="4">
    <location>
        <begin position="497"/>
        <end position="542"/>
    </location>
</feature>
<evidence type="ECO:0000259" key="3">
    <source>
        <dbReference type="Pfam" id="PF02563"/>
    </source>
</evidence>
<keyword evidence="1 2" id="KW-0732">Signal</keyword>
<dbReference type="Pfam" id="PF10531">
    <property type="entry name" value="SLBB"/>
    <property type="match status" value="4"/>
</dbReference>